<dbReference type="PANTHER" id="PTHR24114:SF2">
    <property type="entry name" value="F-BOX DOMAIN-CONTAINING PROTEIN-RELATED"/>
    <property type="match status" value="1"/>
</dbReference>
<dbReference type="KEGG" id="tet:TTHERM_00448580"/>
<dbReference type="EMBL" id="GG662738">
    <property type="protein sequence ID" value="EAR93014.2"/>
    <property type="molecule type" value="Genomic_DNA"/>
</dbReference>
<evidence type="ECO:0000313" key="4">
    <source>
        <dbReference type="Proteomes" id="UP000009168"/>
    </source>
</evidence>
<feature type="region of interest" description="Disordered" evidence="1">
    <location>
        <begin position="1062"/>
        <end position="1089"/>
    </location>
</feature>
<feature type="compositionally biased region" description="Polar residues" evidence="1">
    <location>
        <begin position="1075"/>
        <end position="1089"/>
    </location>
</feature>
<feature type="compositionally biased region" description="Basic and acidic residues" evidence="1">
    <location>
        <begin position="1"/>
        <end position="12"/>
    </location>
</feature>
<dbReference type="InterPro" id="IPR052394">
    <property type="entry name" value="LRR-containing"/>
</dbReference>
<keyword evidence="2" id="KW-1133">Transmembrane helix</keyword>
<sequence>MDYLKEKSRDSDDSQLIEDQDGIRRSPEKFIKKKNPRNFSSPNNNEDKTPLSFKFLFQWMLLYWRENFKPIFNQKGMQLRSDDQLDKEETLEYFGVFAQGIKRTKHLEKLNLSGTDIHPYLLIEIAQAMTVNRSIKELNLSGSTLSSFMLSYLFKRLVSNKSLQVLNLSNNQNFDMEAVQDLIQLILHKQNQKNQLKVLDISHCNIDCMSLSLLCSSLSYTNQLTSINLSLMNFPPIALLALAKALSKNKSIQELNISFNRFGEKGLNTLTSNISSWGVSNIKSLNISGNNISSDKEVGRLLEKIPCCQSIDLSHNRLKSINSLFNKKLNQHLEILKLSGNLIESIPDDMFTNLTHLDLSCNQIKFKGANKIAKKLRQIPNPKWTHLYLDRNQIESEGFNDIIYSLRDNQTLKHLSIAYNQLDGESVICMIVNYDALQLEHLDITGNQIHYSIVFVFLKLMKQCKLKKLSFCDLNNDTKGEGLHESKFALNCEALKELDFSGNEHISCSVVSSLQNRFNNIEILNLKGCSPFHDQDLINLSNFIKKSDFLRHINLRGLNIGALELKSVEYFSQNLKLNNKLQYINLSKNKLTMQFQTLTILLPGLGKCTNLENLDLSNNRITQKHRYHMQRMIIKSKSLKTLTLSNNLISLENLLTLNLEDQWELFFKNHYIQKLRKQMTQNVSNQSAKSNNQNISAFALNNNNNNNGTSNLNALNNNYQINSATNISNLSNLNLILNVNGNGVQNFIGNNSDLLFPKNEEAFARQLEEKKKEFLREYKKILKSSMSENQMNSLLRLRVKCLNLSSLRLRADDLRVLGQILGEGEIIKELNLSNNLDFGKANFVAQNLLCDSQMDSISLCHQTFRNQQSFKHLFGGNVRLLQQILLNRDIFDQTSFSSFCSSIAAIVPHQTLKVFHAQNLIVPIKILPELITILIKCKSLEILKLRKLIFDDKFCTQLQLLITTSNNLKLIDLSQNSFTQAQFDCILRSFDKNKTIRNFIFERMQITQNMFEQLFKCLCQSPSLKLIDLANNSFTKPVMEQLGILIQKSVKLKFLNLSFHRNQNPHAPQRKKTSAMPQNANNKKNGIENSKFQKAKKYSDEEENFIDQYSNNNNVNKMQRNNKDFFELENQGVNKNMDYTNVNTQNPNKRPTAQDKDLNAIEDYQSKTEIKKTRIHDDLKEIKKRIYSDYFICIDAFEIFMQKSCARNSLRHLDLSACGLTEDHLAILVDTLCSPDCQVKSLNIPSNPIINENPSHLKKLLSSQTSCLQELNLKYCRLTATAHLAICEGLFEGRGLKCLDISENSDGDLFCEFLNKEMKKRKGTDRNKLQFLFVNKMDISFKGNEHLKDVLKKMPHLFISNEWVQVDNKLGELILLSYQNVFKHFNFIPNMIPSYLKKLSITDSYICDQFCINLAKKFYEYEFLEYIDLSNNPFITSIGKIYLFLHLFDIRFDNSKLKTLYVQNNSKSFQNQSLVDEGILSWIAYKFSDIQRQLGFIQRLYARVISTKYLIPTKFQLNQHLNGVLERRSIPYHIVIILILHIFQFLTSWIPLPLYLNEDLSVNDDRTNKIWLIFICSFALFVQIIELIAVCRERLKSNLLLQTDELYSAYWKSFLNKREILFMILGLIGRFDGYTDSVLIGLFKDHGYESLMGIALVIALIKILKTVILFLQGLFRWKKINGKEEMSNQLQNYWRLFLGQGFYVTENFMNKFSPSDSIKLSSKISINYKTLFHGFQLIFESLPLFVLYLLYAVMVDKDIKKTSITESVIMYAICKQIIQIIHQFFTFLLFKPSQIGQTHFDEALITLQYKKALEKFYQNDNNKKPSSLLTYNSRPSNYSNLRSLLNSNRFRDEIQYKMKINQFETGSYNSFFSTHYQYGEENIMNETVDDDKFQEKYMDGMMKKNKYTFSAGRNKEENSSEEDMQEEDKNFDESISVSTIIDENGPSVNLPNSIFNPNQPKFINNLSLLNQRHCKI</sequence>
<feature type="transmembrane region" description="Helical" evidence="2">
    <location>
        <begin position="1530"/>
        <end position="1550"/>
    </location>
</feature>
<feature type="region of interest" description="Disordered" evidence="1">
    <location>
        <begin position="1909"/>
        <end position="1931"/>
    </location>
</feature>
<dbReference type="SMART" id="SM00368">
    <property type="entry name" value="LRR_RI"/>
    <property type="match status" value="8"/>
</dbReference>
<feature type="transmembrane region" description="Helical" evidence="2">
    <location>
        <begin position="1768"/>
        <end position="1790"/>
    </location>
</feature>
<keyword evidence="4" id="KW-1185">Reference proteome</keyword>
<dbReference type="Pfam" id="PF13855">
    <property type="entry name" value="LRR_8"/>
    <property type="match status" value="1"/>
</dbReference>
<name>Q239F6_TETTS</name>
<dbReference type="Proteomes" id="UP000009168">
    <property type="component" value="Unassembled WGS sequence"/>
</dbReference>
<dbReference type="InterPro" id="IPR006553">
    <property type="entry name" value="Leu-rich_rpt_Cys-con_subtyp"/>
</dbReference>
<feature type="transmembrane region" description="Helical" evidence="2">
    <location>
        <begin position="1731"/>
        <end position="1753"/>
    </location>
</feature>
<reference evidence="4" key="1">
    <citation type="journal article" date="2006" name="PLoS Biol.">
        <title>Macronuclear genome sequence of the ciliate Tetrahymena thermophila, a model eukaryote.</title>
        <authorList>
            <person name="Eisen J.A."/>
            <person name="Coyne R.S."/>
            <person name="Wu M."/>
            <person name="Wu D."/>
            <person name="Thiagarajan M."/>
            <person name="Wortman J.R."/>
            <person name="Badger J.H."/>
            <person name="Ren Q."/>
            <person name="Amedeo P."/>
            <person name="Jones K.M."/>
            <person name="Tallon L.J."/>
            <person name="Delcher A.L."/>
            <person name="Salzberg S.L."/>
            <person name="Silva J.C."/>
            <person name="Haas B.J."/>
            <person name="Majoros W.H."/>
            <person name="Farzad M."/>
            <person name="Carlton J.M."/>
            <person name="Smith R.K. Jr."/>
            <person name="Garg J."/>
            <person name="Pearlman R.E."/>
            <person name="Karrer K.M."/>
            <person name="Sun L."/>
            <person name="Manning G."/>
            <person name="Elde N.C."/>
            <person name="Turkewitz A.P."/>
            <person name="Asai D.J."/>
            <person name="Wilkes D.E."/>
            <person name="Wang Y."/>
            <person name="Cai H."/>
            <person name="Collins K."/>
            <person name="Stewart B.A."/>
            <person name="Lee S.R."/>
            <person name="Wilamowska K."/>
            <person name="Weinberg Z."/>
            <person name="Ruzzo W.L."/>
            <person name="Wloga D."/>
            <person name="Gaertig J."/>
            <person name="Frankel J."/>
            <person name="Tsao C.-C."/>
            <person name="Gorovsky M.A."/>
            <person name="Keeling P.J."/>
            <person name="Waller R.F."/>
            <person name="Patron N.J."/>
            <person name="Cherry J.M."/>
            <person name="Stover N.A."/>
            <person name="Krieger C.J."/>
            <person name="del Toro C."/>
            <person name="Ryder H.F."/>
            <person name="Williamson S.C."/>
            <person name="Barbeau R.A."/>
            <person name="Hamilton E.P."/>
            <person name="Orias E."/>
        </authorList>
    </citation>
    <scope>NUCLEOTIDE SEQUENCE [LARGE SCALE GENOMIC DNA]</scope>
    <source>
        <strain evidence="4">SB210</strain>
    </source>
</reference>
<protein>
    <submittedName>
        <fullName evidence="3">Transmembrane protein, putative</fullName>
    </submittedName>
</protein>
<evidence type="ECO:0000256" key="1">
    <source>
        <dbReference type="SAM" id="MobiDB-lite"/>
    </source>
</evidence>
<feature type="transmembrane region" description="Helical" evidence="2">
    <location>
        <begin position="1620"/>
        <end position="1642"/>
    </location>
</feature>
<dbReference type="Gene3D" id="3.80.10.10">
    <property type="entry name" value="Ribonuclease Inhibitor"/>
    <property type="match status" value="6"/>
</dbReference>
<dbReference type="SMART" id="SM00367">
    <property type="entry name" value="LRR_CC"/>
    <property type="match status" value="8"/>
</dbReference>
<dbReference type="Pfam" id="PF13516">
    <property type="entry name" value="LRR_6"/>
    <property type="match status" value="2"/>
</dbReference>
<dbReference type="InterPro" id="IPR001611">
    <property type="entry name" value="Leu-rich_rpt"/>
</dbReference>
<dbReference type="PANTHER" id="PTHR24114">
    <property type="entry name" value="LEUCINE RICH REPEAT FAMILY PROTEIN"/>
    <property type="match status" value="1"/>
</dbReference>
<dbReference type="GeneID" id="7824534"/>
<dbReference type="eggNOG" id="KOG4308">
    <property type="taxonomic scope" value="Eukaryota"/>
</dbReference>
<feature type="region of interest" description="Disordered" evidence="1">
    <location>
        <begin position="1"/>
        <end position="45"/>
    </location>
</feature>
<accession>Q239F6</accession>
<feature type="compositionally biased region" description="Basic and acidic residues" evidence="1">
    <location>
        <begin position="21"/>
        <end position="30"/>
    </location>
</feature>
<dbReference type="RefSeq" id="XP_001013259.2">
    <property type="nucleotide sequence ID" value="XM_001013259.3"/>
</dbReference>
<dbReference type="InParanoid" id="Q239F6"/>
<gene>
    <name evidence="3" type="ORF">TTHERM_00448580</name>
</gene>
<keyword evidence="2 3" id="KW-0812">Transmembrane</keyword>
<dbReference type="HOGENOM" id="CLU_240042_0_0_1"/>
<organism evidence="3 4">
    <name type="scientific">Tetrahymena thermophila (strain SB210)</name>
    <dbReference type="NCBI Taxonomy" id="312017"/>
    <lineage>
        <taxon>Eukaryota</taxon>
        <taxon>Sar</taxon>
        <taxon>Alveolata</taxon>
        <taxon>Ciliophora</taxon>
        <taxon>Intramacronucleata</taxon>
        <taxon>Oligohymenophorea</taxon>
        <taxon>Hymenostomatida</taxon>
        <taxon>Tetrahymenina</taxon>
        <taxon>Tetrahymenidae</taxon>
        <taxon>Tetrahymena</taxon>
    </lineage>
</organism>
<proteinExistence type="predicted"/>
<dbReference type="SUPFAM" id="SSF52047">
    <property type="entry name" value="RNI-like"/>
    <property type="match status" value="4"/>
</dbReference>
<evidence type="ECO:0000256" key="2">
    <source>
        <dbReference type="SAM" id="Phobius"/>
    </source>
</evidence>
<dbReference type="OrthoDB" id="76105at2759"/>
<evidence type="ECO:0000313" key="3">
    <source>
        <dbReference type="EMBL" id="EAR93014.2"/>
    </source>
</evidence>
<feature type="transmembrane region" description="Helical" evidence="2">
    <location>
        <begin position="1654"/>
        <end position="1675"/>
    </location>
</feature>
<feature type="transmembrane region" description="Helical" evidence="2">
    <location>
        <begin position="1434"/>
        <end position="1452"/>
    </location>
</feature>
<feature type="transmembrane region" description="Helical" evidence="2">
    <location>
        <begin position="1570"/>
        <end position="1591"/>
    </location>
</feature>
<dbReference type="PROSITE" id="PS51450">
    <property type="entry name" value="LRR"/>
    <property type="match status" value="4"/>
</dbReference>
<keyword evidence="2" id="KW-0472">Membrane</keyword>
<dbReference type="InterPro" id="IPR032675">
    <property type="entry name" value="LRR_dom_sf"/>
</dbReference>